<protein>
    <submittedName>
        <fullName evidence="2">Uncharacterized protein</fullName>
    </submittedName>
</protein>
<proteinExistence type="predicted"/>
<organism evidence="2 3">
    <name type="scientific">Aspergillus fijiensis CBS 313.89</name>
    <dbReference type="NCBI Taxonomy" id="1448319"/>
    <lineage>
        <taxon>Eukaryota</taxon>
        <taxon>Fungi</taxon>
        <taxon>Dikarya</taxon>
        <taxon>Ascomycota</taxon>
        <taxon>Pezizomycotina</taxon>
        <taxon>Eurotiomycetes</taxon>
        <taxon>Eurotiomycetidae</taxon>
        <taxon>Eurotiales</taxon>
        <taxon>Aspergillaceae</taxon>
        <taxon>Aspergillus</taxon>
    </lineage>
</organism>
<gene>
    <name evidence="2" type="ORF">BO72DRAFT_102835</name>
</gene>
<name>A0A8G1RP68_9EURO</name>
<dbReference type="RefSeq" id="XP_040801672.1">
    <property type="nucleotide sequence ID" value="XM_040938886.1"/>
</dbReference>
<dbReference type="VEuPathDB" id="FungiDB:BO72DRAFT_102835"/>
<feature type="region of interest" description="Disordered" evidence="1">
    <location>
        <begin position="93"/>
        <end position="128"/>
    </location>
</feature>
<accession>A0A8G1RP68</accession>
<dbReference type="Proteomes" id="UP000249789">
    <property type="component" value="Unassembled WGS sequence"/>
</dbReference>
<dbReference type="GeneID" id="63856219"/>
<keyword evidence="3" id="KW-1185">Reference proteome</keyword>
<dbReference type="EMBL" id="KZ824641">
    <property type="protein sequence ID" value="RAK77662.1"/>
    <property type="molecule type" value="Genomic_DNA"/>
</dbReference>
<dbReference type="AlphaFoldDB" id="A0A8G1RP68"/>
<sequence length="206" mass="22894">MTQPLPSSYITCSPQRYRGTRTDSPSHCCNTTLIFLLSIPRNPPKSRQRSAPKMPDPNDQAFFYMRWNDSEHPLNANDNQESRMLAAEFHGDAPVDEQRISPQRSEIDSGITAGRASPISTTMPHSHGRITCTSHTGTIGRMMAKRPFKGTIILGALLAMAGREKFSRGRRMVKFAGRGGRMCVPHSFLVSRSIFLCQGILQIGCD</sequence>
<evidence type="ECO:0000313" key="3">
    <source>
        <dbReference type="Proteomes" id="UP000249789"/>
    </source>
</evidence>
<evidence type="ECO:0000256" key="1">
    <source>
        <dbReference type="SAM" id="MobiDB-lite"/>
    </source>
</evidence>
<reference evidence="2 3" key="1">
    <citation type="submission" date="2018-02" db="EMBL/GenBank/DDBJ databases">
        <title>The genomes of Aspergillus section Nigri reveals drivers in fungal speciation.</title>
        <authorList>
            <consortium name="DOE Joint Genome Institute"/>
            <person name="Vesth T.C."/>
            <person name="Nybo J."/>
            <person name="Theobald S."/>
            <person name="Brandl J."/>
            <person name="Frisvad J.C."/>
            <person name="Nielsen K.F."/>
            <person name="Lyhne E.K."/>
            <person name="Kogle M.E."/>
            <person name="Kuo A."/>
            <person name="Riley R."/>
            <person name="Clum A."/>
            <person name="Nolan M."/>
            <person name="Lipzen A."/>
            <person name="Salamov A."/>
            <person name="Henrissat B."/>
            <person name="Wiebenga A."/>
            <person name="De vries R.P."/>
            <person name="Grigoriev I.V."/>
            <person name="Mortensen U.H."/>
            <person name="Andersen M.R."/>
            <person name="Baker S.E."/>
        </authorList>
    </citation>
    <scope>NUCLEOTIDE SEQUENCE [LARGE SCALE GENOMIC DNA]</scope>
    <source>
        <strain evidence="2 3">CBS 313.89</strain>
    </source>
</reference>
<evidence type="ECO:0000313" key="2">
    <source>
        <dbReference type="EMBL" id="RAK77662.1"/>
    </source>
</evidence>